<evidence type="ECO:0000313" key="3">
    <source>
        <dbReference type="Proteomes" id="UP001367508"/>
    </source>
</evidence>
<dbReference type="AlphaFoldDB" id="A0AAN9KT17"/>
<evidence type="ECO:0000313" key="2">
    <source>
        <dbReference type="EMBL" id="KAK7321763.1"/>
    </source>
</evidence>
<dbReference type="Proteomes" id="UP001367508">
    <property type="component" value="Unassembled WGS sequence"/>
</dbReference>
<dbReference type="PANTHER" id="PTHR33472">
    <property type="entry name" value="OS01G0106600 PROTEIN"/>
    <property type="match status" value="1"/>
</dbReference>
<protein>
    <recommendedName>
        <fullName evidence="4">Proteoglycan 4-like</fullName>
    </recommendedName>
</protein>
<feature type="compositionally biased region" description="Basic and acidic residues" evidence="1">
    <location>
        <begin position="99"/>
        <end position="119"/>
    </location>
</feature>
<feature type="compositionally biased region" description="Acidic residues" evidence="1">
    <location>
        <begin position="436"/>
        <end position="456"/>
    </location>
</feature>
<evidence type="ECO:0000256" key="1">
    <source>
        <dbReference type="SAM" id="MobiDB-lite"/>
    </source>
</evidence>
<accession>A0AAN9KT17</accession>
<feature type="compositionally biased region" description="Polar residues" evidence="1">
    <location>
        <begin position="207"/>
        <end position="218"/>
    </location>
</feature>
<feature type="compositionally biased region" description="Basic and acidic residues" evidence="1">
    <location>
        <begin position="23"/>
        <end position="32"/>
    </location>
</feature>
<feature type="compositionally biased region" description="Pro residues" evidence="1">
    <location>
        <begin position="72"/>
        <end position="81"/>
    </location>
</feature>
<organism evidence="2 3">
    <name type="scientific">Canavalia gladiata</name>
    <name type="common">Sword bean</name>
    <name type="synonym">Dolichos gladiatus</name>
    <dbReference type="NCBI Taxonomy" id="3824"/>
    <lineage>
        <taxon>Eukaryota</taxon>
        <taxon>Viridiplantae</taxon>
        <taxon>Streptophyta</taxon>
        <taxon>Embryophyta</taxon>
        <taxon>Tracheophyta</taxon>
        <taxon>Spermatophyta</taxon>
        <taxon>Magnoliopsida</taxon>
        <taxon>eudicotyledons</taxon>
        <taxon>Gunneridae</taxon>
        <taxon>Pentapetalae</taxon>
        <taxon>rosids</taxon>
        <taxon>fabids</taxon>
        <taxon>Fabales</taxon>
        <taxon>Fabaceae</taxon>
        <taxon>Papilionoideae</taxon>
        <taxon>50 kb inversion clade</taxon>
        <taxon>NPAAA clade</taxon>
        <taxon>indigoferoid/millettioid clade</taxon>
        <taxon>Phaseoleae</taxon>
        <taxon>Canavalia</taxon>
    </lineage>
</organism>
<feature type="compositionally biased region" description="Basic and acidic residues" evidence="1">
    <location>
        <begin position="126"/>
        <end position="146"/>
    </location>
</feature>
<feature type="compositionally biased region" description="Basic and acidic residues" evidence="1">
    <location>
        <begin position="270"/>
        <end position="320"/>
    </location>
</feature>
<feature type="region of interest" description="Disordered" evidence="1">
    <location>
        <begin position="1"/>
        <end position="373"/>
    </location>
</feature>
<name>A0AAN9KT17_CANGL</name>
<proteinExistence type="predicted"/>
<feature type="compositionally biased region" description="Low complexity" evidence="1">
    <location>
        <begin position="82"/>
        <end position="98"/>
    </location>
</feature>
<dbReference type="EMBL" id="JAYMYQ010000007">
    <property type="protein sequence ID" value="KAK7321763.1"/>
    <property type="molecule type" value="Genomic_DNA"/>
</dbReference>
<comment type="caution">
    <text evidence="2">The sequence shown here is derived from an EMBL/GenBank/DDBJ whole genome shotgun (WGS) entry which is preliminary data.</text>
</comment>
<reference evidence="2 3" key="1">
    <citation type="submission" date="2024-01" db="EMBL/GenBank/DDBJ databases">
        <title>The genomes of 5 underutilized Papilionoideae crops provide insights into root nodulation and disease resistanc.</title>
        <authorList>
            <person name="Jiang F."/>
        </authorList>
    </citation>
    <scope>NUCLEOTIDE SEQUENCE [LARGE SCALE GENOMIC DNA]</scope>
    <source>
        <strain evidence="2">LVBAO_FW01</strain>
        <tissue evidence="2">Leaves</tissue>
    </source>
</reference>
<feature type="compositionally biased region" description="Polar residues" evidence="1">
    <location>
        <begin position="334"/>
        <end position="363"/>
    </location>
</feature>
<gene>
    <name evidence="2" type="ORF">VNO77_32682</name>
</gene>
<keyword evidence="3" id="KW-1185">Reference proteome</keyword>
<feature type="region of interest" description="Disordered" evidence="1">
    <location>
        <begin position="430"/>
        <end position="456"/>
    </location>
</feature>
<feature type="compositionally biased region" description="Polar residues" evidence="1">
    <location>
        <begin position="533"/>
        <end position="544"/>
    </location>
</feature>
<evidence type="ECO:0008006" key="4">
    <source>
        <dbReference type="Google" id="ProtNLM"/>
    </source>
</evidence>
<feature type="compositionally biased region" description="Basic and acidic residues" evidence="1">
    <location>
        <begin position="196"/>
        <end position="206"/>
    </location>
</feature>
<feature type="region of interest" description="Disordered" evidence="1">
    <location>
        <begin position="487"/>
        <end position="506"/>
    </location>
</feature>
<feature type="region of interest" description="Disordered" evidence="1">
    <location>
        <begin position="529"/>
        <end position="548"/>
    </location>
</feature>
<sequence length="563" mass="62682">MMAQRKQSFRFRIPWLSGPSESITRRPKDRPKSPPIQTDTSVPIQRPSKPSMITPSELPPTSPTKTEEPKNLSPPLPPTQPPESTQPKTLSPLPSSPKTHLESDNEAMKVPKLAAEETNTHPASSEQEKENMINSEPKQEEPEIKVRSPLRTPPKSPQTQNSFEPEKMLTQPADSEHQVSKTESPPHPSSPFTSDHTSEVSKRQTEETISPTLPTFQQEPEPKMKSPLKTKSPETETETSSQPQNLSVTHDDQKSTTQKTPLEAQIKPLQPEEKKKAVHESTKAGRKGKDTIPTTKVKDSFAKAFRADKREPRETVERKIMFSTSNPIGKDTTRVVSSSTDQGTRNVSSISSPHETTTVSSTGEKAPLQKGIKDDITKFVHKLTSSMHPTQPMDDKQFSVITLAGDNRGATMHLGSDSAKKEDSIHIHRAYKSDPEESTEVTTDVEEENKEEDMEEDEVGMAYVNSNIQSINNSLMFHGSITERDPGVQVTLPQKPTEPNDKPGLETQRTLFNINRAEKLAYQPTVRRRFIGPSSSDPNNTVKPHSQGCKLSCDKDIEDIEIL</sequence>
<dbReference type="PANTHER" id="PTHR33472:SF22">
    <property type="entry name" value="PROTEOGLYCAN 4-LIKE"/>
    <property type="match status" value="1"/>
</dbReference>